<reference evidence="8" key="1">
    <citation type="submission" date="2021-01" db="EMBL/GenBank/DDBJ databases">
        <authorList>
            <consortium name="Genoscope - CEA"/>
            <person name="William W."/>
        </authorList>
    </citation>
    <scope>NUCLEOTIDE SEQUENCE</scope>
</reference>
<evidence type="ECO:0000256" key="1">
    <source>
        <dbReference type="ARBA" id="ARBA00006722"/>
    </source>
</evidence>
<dbReference type="GO" id="GO:0050832">
    <property type="term" value="P:defense response to fungus"/>
    <property type="evidence" value="ECO:0007669"/>
    <property type="project" value="UniProtKB-KW"/>
</dbReference>
<sequence length="231" mass="26244">MSAQKIQLACLILAFFLLFSRSTATCHYRFPPSGPCKHDDGCKNVCTKPPEDPNFLACITSAPMFGKCCCLVKRKVTHFKKTVNSDLRSDFAFEFIVISKRKQLHLGSWCMRSPRSSTHLLRKHMPHVSLQCACSIRRVIQHPTAFIYHIGLQNINHNTSTATTTFKKYITHAPDCLGYQEDEEKNEDNSVSEDTVQEDEEKNEDSSVHEGYVIAANPRLSRCYTAYCKSN</sequence>
<evidence type="ECO:0000313" key="8">
    <source>
        <dbReference type="EMBL" id="CAF1702887.1"/>
    </source>
</evidence>
<name>A0A816I6H6_BRANA</name>
<comment type="similarity">
    <text evidence="1">Belongs to the DEFL family.</text>
</comment>
<feature type="signal peptide" evidence="7">
    <location>
        <begin position="1"/>
        <end position="24"/>
    </location>
</feature>
<evidence type="ECO:0000256" key="2">
    <source>
        <dbReference type="ARBA" id="ARBA00022529"/>
    </source>
</evidence>
<dbReference type="InterPro" id="IPR010851">
    <property type="entry name" value="DEFL"/>
</dbReference>
<keyword evidence="5" id="KW-1015">Disulfide bond</keyword>
<evidence type="ECO:0000256" key="3">
    <source>
        <dbReference type="ARBA" id="ARBA00022577"/>
    </source>
</evidence>
<evidence type="ECO:0000256" key="7">
    <source>
        <dbReference type="SAM" id="SignalP"/>
    </source>
</evidence>
<evidence type="ECO:0000256" key="4">
    <source>
        <dbReference type="ARBA" id="ARBA00022821"/>
    </source>
</evidence>
<dbReference type="EMBL" id="HG994367">
    <property type="protein sequence ID" value="CAF1702887.1"/>
    <property type="molecule type" value="Genomic_DNA"/>
</dbReference>
<organism evidence="8">
    <name type="scientific">Brassica napus</name>
    <name type="common">Rape</name>
    <dbReference type="NCBI Taxonomy" id="3708"/>
    <lineage>
        <taxon>Eukaryota</taxon>
        <taxon>Viridiplantae</taxon>
        <taxon>Streptophyta</taxon>
        <taxon>Embryophyta</taxon>
        <taxon>Tracheophyta</taxon>
        <taxon>Spermatophyta</taxon>
        <taxon>Magnoliopsida</taxon>
        <taxon>eudicotyledons</taxon>
        <taxon>Gunneridae</taxon>
        <taxon>Pentapetalae</taxon>
        <taxon>rosids</taxon>
        <taxon>malvids</taxon>
        <taxon>Brassicales</taxon>
        <taxon>Brassicaceae</taxon>
        <taxon>Brassiceae</taxon>
        <taxon>Brassica</taxon>
    </lineage>
</organism>
<feature type="region of interest" description="Disordered" evidence="6">
    <location>
        <begin position="181"/>
        <end position="211"/>
    </location>
</feature>
<gene>
    <name evidence="8" type="ORF">DARMORV10_C03P38670.1</name>
</gene>
<dbReference type="AlphaFoldDB" id="A0A816I6H6"/>
<dbReference type="Pfam" id="PF25052">
    <property type="entry name" value="AtDEF-like"/>
    <property type="match status" value="1"/>
</dbReference>
<keyword evidence="2" id="KW-0929">Antimicrobial</keyword>
<feature type="chain" id="PRO_5032380992" evidence="7">
    <location>
        <begin position="25"/>
        <end position="231"/>
    </location>
</feature>
<evidence type="ECO:0000256" key="6">
    <source>
        <dbReference type="SAM" id="MobiDB-lite"/>
    </source>
</evidence>
<protein>
    <submittedName>
        <fullName evidence="8">(rape) hypothetical protein</fullName>
    </submittedName>
</protein>
<accession>A0A816I6H6</accession>
<dbReference type="GO" id="GO:0031640">
    <property type="term" value="P:killing of cells of another organism"/>
    <property type="evidence" value="ECO:0007669"/>
    <property type="project" value="UniProtKB-KW"/>
</dbReference>
<keyword evidence="3" id="KW-0295">Fungicide</keyword>
<dbReference type="Proteomes" id="UP001295469">
    <property type="component" value="Chromosome C03"/>
</dbReference>
<keyword evidence="4" id="KW-0611">Plant defense</keyword>
<proteinExistence type="inferred from homology"/>
<evidence type="ECO:0000256" key="5">
    <source>
        <dbReference type="ARBA" id="ARBA00023157"/>
    </source>
</evidence>
<keyword evidence="7" id="KW-0732">Signal</keyword>